<dbReference type="Gene3D" id="1.10.287.130">
    <property type="match status" value="1"/>
</dbReference>
<keyword evidence="9" id="KW-1133">Transmembrane helix</keyword>
<evidence type="ECO:0000256" key="4">
    <source>
        <dbReference type="ARBA" id="ARBA00022553"/>
    </source>
</evidence>
<dbReference type="EMBL" id="CVRR01000037">
    <property type="protein sequence ID" value="CRL40966.1"/>
    <property type="molecule type" value="Genomic_DNA"/>
</dbReference>
<comment type="subcellular location">
    <subcellularLocation>
        <location evidence="2">Membrane</location>
    </subcellularLocation>
</comment>
<keyword evidence="5" id="KW-0808">Transferase</keyword>
<evidence type="ECO:0000313" key="11">
    <source>
        <dbReference type="EMBL" id="CRL40966.1"/>
    </source>
</evidence>
<dbReference type="PANTHER" id="PTHR45453:SF1">
    <property type="entry name" value="PHOSPHATE REGULON SENSOR PROTEIN PHOR"/>
    <property type="match status" value="1"/>
</dbReference>
<dbReference type="InterPro" id="IPR004358">
    <property type="entry name" value="Sig_transdc_His_kin-like_C"/>
</dbReference>
<dbReference type="InterPro" id="IPR005467">
    <property type="entry name" value="His_kinase_dom"/>
</dbReference>
<name>A0A0M6WTT0_9FIRM</name>
<dbReference type="Pfam" id="PF02518">
    <property type="entry name" value="HATPase_c"/>
    <property type="match status" value="1"/>
</dbReference>
<organism evidence="11 12">
    <name type="scientific">Roseburia faecis</name>
    <dbReference type="NCBI Taxonomy" id="301302"/>
    <lineage>
        <taxon>Bacteria</taxon>
        <taxon>Bacillati</taxon>
        <taxon>Bacillota</taxon>
        <taxon>Clostridia</taxon>
        <taxon>Lachnospirales</taxon>
        <taxon>Lachnospiraceae</taxon>
        <taxon>Roseburia</taxon>
    </lineage>
</organism>
<feature type="transmembrane region" description="Helical" evidence="9">
    <location>
        <begin position="57"/>
        <end position="77"/>
    </location>
</feature>
<feature type="transmembrane region" description="Helical" evidence="9">
    <location>
        <begin position="12"/>
        <end position="37"/>
    </location>
</feature>
<dbReference type="InterPro" id="IPR003661">
    <property type="entry name" value="HisK_dim/P_dom"/>
</dbReference>
<evidence type="ECO:0000256" key="5">
    <source>
        <dbReference type="ARBA" id="ARBA00022679"/>
    </source>
</evidence>
<evidence type="ECO:0000256" key="1">
    <source>
        <dbReference type="ARBA" id="ARBA00000085"/>
    </source>
</evidence>
<keyword evidence="8" id="KW-0175">Coiled coil</keyword>
<dbReference type="CDD" id="cd00082">
    <property type="entry name" value="HisKA"/>
    <property type="match status" value="1"/>
</dbReference>
<dbReference type="Pfam" id="PF00512">
    <property type="entry name" value="HisKA"/>
    <property type="match status" value="1"/>
</dbReference>
<evidence type="ECO:0000259" key="10">
    <source>
        <dbReference type="PROSITE" id="PS50109"/>
    </source>
</evidence>
<proteinExistence type="predicted"/>
<evidence type="ECO:0000256" key="7">
    <source>
        <dbReference type="ARBA" id="ARBA00023012"/>
    </source>
</evidence>
<dbReference type="GO" id="GO:0004721">
    <property type="term" value="F:phosphoprotein phosphatase activity"/>
    <property type="evidence" value="ECO:0007669"/>
    <property type="project" value="TreeGrafter"/>
</dbReference>
<keyword evidence="4" id="KW-0597">Phosphoprotein</keyword>
<dbReference type="OrthoDB" id="335833at2"/>
<evidence type="ECO:0000256" key="8">
    <source>
        <dbReference type="SAM" id="Coils"/>
    </source>
</evidence>
<dbReference type="SUPFAM" id="SSF47384">
    <property type="entry name" value="Homodimeric domain of signal transducing histidine kinase"/>
    <property type="match status" value="1"/>
</dbReference>
<evidence type="ECO:0000256" key="2">
    <source>
        <dbReference type="ARBA" id="ARBA00004370"/>
    </source>
</evidence>
<dbReference type="SMART" id="SM00388">
    <property type="entry name" value="HisKA"/>
    <property type="match status" value="1"/>
</dbReference>
<evidence type="ECO:0000256" key="6">
    <source>
        <dbReference type="ARBA" id="ARBA00022777"/>
    </source>
</evidence>
<feature type="coiled-coil region" evidence="8">
    <location>
        <begin position="143"/>
        <end position="170"/>
    </location>
</feature>
<keyword evidence="9" id="KW-0472">Membrane</keyword>
<dbReference type="Proteomes" id="UP000049979">
    <property type="component" value="Unassembled WGS sequence"/>
</dbReference>
<dbReference type="InterPro" id="IPR003594">
    <property type="entry name" value="HATPase_dom"/>
</dbReference>
<dbReference type="Gene3D" id="3.30.565.10">
    <property type="entry name" value="Histidine kinase-like ATPase, C-terminal domain"/>
    <property type="match status" value="1"/>
</dbReference>
<dbReference type="GO" id="GO:0016036">
    <property type="term" value="P:cellular response to phosphate starvation"/>
    <property type="evidence" value="ECO:0007669"/>
    <property type="project" value="TreeGrafter"/>
</dbReference>
<dbReference type="InterPro" id="IPR036890">
    <property type="entry name" value="HATPase_C_sf"/>
</dbReference>
<dbReference type="AlphaFoldDB" id="A0A0M6WTT0"/>
<dbReference type="EC" id="2.7.13.3" evidence="3"/>
<feature type="domain" description="Histidine kinase" evidence="10">
    <location>
        <begin position="174"/>
        <end position="377"/>
    </location>
</feature>
<protein>
    <recommendedName>
        <fullName evidence="3">histidine kinase</fullName>
        <ecNumber evidence="3">2.7.13.3</ecNumber>
    </recommendedName>
</protein>
<keyword evidence="7" id="KW-0902">Two-component regulatory system</keyword>
<dbReference type="InterPro" id="IPR050351">
    <property type="entry name" value="BphY/WalK/GraS-like"/>
</dbReference>
<dbReference type="InterPro" id="IPR036097">
    <property type="entry name" value="HisK_dim/P_sf"/>
</dbReference>
<comment type="catalytic activity">
    <reaction evidence="1">
        <text>ATP + protein L-histidine = ADP + protein N-phospho-L-histidine.</text>
        <dbReference type="EC" id="2.7.13.3"/>
    </reaction>
</comment>
<dbReference type="SMART" id="SM00387">
    <property type="entry name" value="HATPase_c"/>
    <property type="match status" value="1"/>
</dbReference>
<sequence>MRDLQAFLIKRFIYILVLVTVAQSLISFLISQAVMPVVMKVFFPDYQRQSSVGKTDLFIFIICVLLLLIVNAVRMLLPSPLQGMMQWTGERLQDWLGNALPATRSSVVVQEMEGWKAILLFVVLLLLMVCMLLPYILGAITFARIVMAEFHQIQEEREQQQREFDRKRNLMLSDIAHDLRTPVTTVSGYAKALADHMVQEPEKQQEYLNAIQNKSVRIGNLINLLFEYVKLDSEGFALNGKMLDLCELLRENAAMLYAEMEENGMTLTADIPEETIPVWADELQLSRVVTNLLTNAMQHNPKGTRIGLFAYRELERIYVLVADSGILIPEEQAQHLFDPFTRGDKARVSDGRNGLGLSIVSKIVQMHGWDLKLVQQPQIQHYAKAAGFAKAFVIRMENAGMYSVHSPK</sequence>
<dbReference type="STRING" id="301302.ERS852420_01679"/>
<dbReference type="PROSITE" id="PS50109">
    <property type="entry name" value="HIS_KIN"/>
    <property type="match status" value="1"/>
</dbReference>
<dbReference type="PRINTS" id="PR00344">
    <property type="entry name" value="BCTRLSENSOR"/>
</dbReference>
<keyword evidence="12" id="KW-1185">Reference proteome</keyword>
<dbReference type="PANTHER" id="PTHR45453">
    <property type="entry name" value="PHOSPHATE REGULON SENSOR PROTEIN PHOR"/>
    <property type="match status" value="1"/>
</dbReference>
<evidence type="ECO:0000256" key="3">
    <source>
        <dbReference type="ARBA" id="ARBA00012438"/>
    </source>
</evidence>
<evidence type="ECO:0000313" key="12">
    <source>
        <dbReference type="Proteomes" id="UP000049979"/>
    </source>
</evidence>
<reference evidence="12" key="1">
    <citation type="submission" date="2015-05" db="EMBL/GenBank/DDBJ databases">
        <authorList>
            <consortium name="Pathogen Informatics"/>
        </authorList>
    </citation>
    <scope>NUCLEOTIDE SEQUENCE [LARGE SCALE GENOMIC DNA]</scope>
    <source>
        <strain evidence="12">M72</strain>
    </source>
</reference>
<keyword evidence="6" id="KW-0418">Kinase</keyword>
<dbReference type="SUPFAM" id="SSF55874">
    <property type="entry name" value="ATPase domain of HSP90 chaperone/DNA topoisomerase II/histidine kinase"/>
    <property type="match status" value="1"/>
</dbReference>
<accession>A0A0M6WTT0</accession>
<gene>
    <name evidence="11" type="ORF">M72_11181</name>
</gene>
<dbReference type="GO" id="GO:0000155">
    <property type="term" value="F:phosphorelay sensor kinase activity"/>
    <property type="evidence" value="ECO:0007669"/>
    <property type="project" value="InterPro"/>
</dbReference>
<dbReference type="GO" id="GO:0005886">
    <property type="term" value="C:plasma membrane"/>
    <property type="evidence" value="ECO:0007669"/>
    <property type="project" value="TreeGrafter"/>
</dbReference>
<evidence type="ECO:0000256" key="9">
    <source>
        <dbReference type="SAM" id="Phobius"/>
    </source>
</evidence>
<keyword evidence="9" id="KW-0812">Transmembrane</keyword>
<feature type="transmembrane region" description="Helical" evidence="9">
    <location>
        <begin position="117"/>
        <end position="137"/>
    </location>
</feature>
<dbReference type="RefSeq" id="WP_022046841.1">
    <property type="nucleotide sequence ID" value="NZ_CP173697.1"/>
</dbReference>